<comment type="caution">
    <text evidence="2">The sequence shown here is derived from an EMBL/GenBank/DDBJ whole genome shotgun (WGS) entry which is preliminary data.</text>
</comment>
<accession>A0A7C3KCH5</accession>
<feature type="compositionally biased region" description="Basic and acidic residues" evidence="1">
    <location>
        <begin position="69"/>
        <end position="80"/>
    </location>
</feature>
<protein>
    <submittedName>
        <fullName evidence="2">Uncharacterized protein</fullName>
    </submittedName>
</protein>
<dbReference type="EMBL" id="DSRU01000090">
    <property type="protein sequence ID" value="HFM97544.1"/>
    <property type="molecule type" value="Genomic_DNA"/>
</dbReference>
<feature type="region of interest" description="Disordered" evidence="1">
    <location>
        <begin position="53"/>
        <end position="80"/>
    </location>
</feature>
<gene>
    <name evidence="2" type="ORF">ENR64_07205</name>
</gene>
<name>A0A7C3KCH5_9CYAN</name>
<organism evidence="2">
    <name type="scientific">Oscillatoriales cyanobacterium SpSt-418</name>
    <dbReference type="NCBI Taxonomy" id="2282169"/>
    <lineage>
        <taxon>Bacteria</taxon>
        <taxon>Bacillati</taxon>
        <taxon>Cyanobacteriota</taxon>
        <taxon>Cyanophyceae</taxon>
        <taxon>Oscillatoriophycideae</taxon>
        <taxon>Oscillatoriales</taxon>
    </lineage>
</organism>
<evidence type="ECO:0000313" key="2">
    <source>
        <dbReference type="EMBL" id="HFM97544.1"/>
    </source>
</evidence>
<evidence type="ECO:0000256" key="1">
    <source>
        <dbReference type="SAM" id="MobiDB-lite"/>
    </source>
</evidence>
<sequence length="92" mass="10537">MTNCPCCSGVLLRHVRHDGVYWFCMHCWQEMPDLSSDVLARAKSMPRAHYRSASKALAGDRSLPLTPDHQSENSTTERHDLLVEQRSLVVYH</sequence>
<dbReference type="AlphaFoldDB" id="A0A7C3KCH5"/>
<proteinExistence type="predicted"/>
<reference evidence="2" key="1">
    <citation type="journal article" date="2020" name="mSystems">
        <title>Genome- and Community-Level Interaction Insights into Carbon Utilization and Element Cycling Functions of Hydrothermarchaeota in Hydrothermal Sediment.</title>
        <authorList>
            <person name="Zhou Z."/>
            <person name="Liu Y."/>
            <person name="Xu W."/>
            <person name="Pan J."/>
            <person name="Luo Z.H."/>
            <person name="Li M."/>
        </authorList>
    </citation>
    <scope>NUCLEOTIDE SEQUENCE [LARGE SCALE GENOMIC DNA]</scope>
    <source>
        <strain evidence="2">SpSt-418</strain>
    </source>
</reference>